<accession>A0A2N1PUP5</accession>
<dbReference type="Proteomes" id="UP000233256">
    <property type="component" value="Unassembled WGS sequence"/>
</dbReference>
<proteinExistence type="predicted"/>
<evidence type="ECO:0000313" key="1">
    <source>
        <dbReference type="EMBL" id="PKK92022.1"/>
    </source>
</evidence>
<reference evidence="1 2" key="1">
    <citation type="journal article" date="2017" name="ISME J.">
        <title>Potential for microbial H2 and metal transformations associated with novel bacteria and archaea in deep terrestrial subsurface sediments.</title>
        <authorList>
            <person name="Hernsdorf A.W."/>
            <person name="Amano Y."/>
            <person name="Miyakawa K."/>
            <person name="Ise K."/>
            <person name="Suzuki Y."/>
            <person name="Anantharaman K."/>
            <person name="Probst A."/>
            <person name="Burstein D."/>
            <person name="Thomas B.C."/>
            <person name="Banfield J.F."/>
        </authorList>
    </citation>
    <scope>NUCLEOTIDE SEQUENCE [LARGE SCALE GENOMIC DNA]</scope>
    <source>
        <strain evidence="1">HGW-Wallbacteria-1</strain>
    </source>
</reference>
<organism evidence="1 2">
    <name type="scientific">Candidatus Wallbacteria bacterium HGW-Wallbacteria-1</name>
    <dbReference type="NCBI Taxonomy" id="2013854"/>
    <lineage>
        <taxon>Bacteria</taxon>
        <taxon>Candidatus Walliibacteriota</taxon>
    </lineage>
</organism>
<dbReference type="EMBL" id="PGXC01000001">
    <property type="protein sequence ID" value="PKK92022.1"/>
    <property type="molecule type" value="Genomic_DNA"/>
</dbReference>
<evidence type="ECO:0000313" key="2">
    <source>
        <dbReference type="Proteomes" id="UP000233256"/>
    </source>
</evidence>
<protein>
    <submittedName>
        <fullName evidence="1">Uncharacterized protein</fullName>
    </submittedName>
</protein>
<gene>
    <name evidence="1" type="ORF">CVV64_00990</name>
</gene>
<sequence>MITHTLAYICFHKDGDNCSGGILVTDDRGVPLEYKYTDPVRPTRFQSILYGKVLESYVRREVIATNLLSKIDNKPDLFVVPDPIDFDVHDILSVPLAAIESTRESVSSGEDVKFLGDSEFIVACPITGTNFKVRVASPETRRNVAELLKSAARKMDIEEPVERVVQALQEMSRDSVRKG</sequence>
<name>A0A2N1PUP5_9BACT</name>
<dbReference type="AlphaFoldDB" id="A0A2N1PUP5"/>
<comment type="caution">
    <text evidence="1">The sequence shown here is derived from an EMBL/GenBank/DDBJ whole genome shotgun (WGS) entry which is preliminary data.</text>
</comment>